<proteinExistence type="predicted"/>
<feature type="region of interest" description="Disordered" evidence="1">
    <location>
        <begin position="117"/>
        <end position="203"/>
    </location>
</feature>
<feature type="compositionally biased region" description="Gly residues" evidence="1">
    <location>
        <begin position="239"/>
        <end position="248"/>
    </location>
</feature>
<evidence type="ECO:0000256" key="1">
    <source>
        <dbReference type="SAM" id="MobiDB-lite"/>
    </source>
</evidence>
<dbReference type="Proteomes" id="UP000694851">
    <property type="component" value="Unplaced"/>
</dbReference>
<protein>
    <submittedName>
        <fullName evidence="3">Uncharacterized protein LOC109395249</fullName>
    </submittedName>
</protein>
<feature type="compositionally biased region" description="Polar residues" evidence="1">
    <location>
        <begin position="12"/>
        <end position="28"/>
    </location>
</feature>
<reference evidence="3" key="1">
    <citation type="submission" date="2025-08" db="UniProtKB">
        <authorList>
            <consortium name="RefSeq"/>
        </authorList>
    </citation>
    <scope>IDENTIFICATION</scope>
    <source>
        <tissue evidence="3">Muscle</tissue>
    </source>
</reference>
<evidence type="ECO:0000313" key="2">
    <source>
        <dbReference type="Proteomes" id="UP000694851"/>
    </source>
</evidence>
<dbReference type="RefSeq" id="XP_019521656.1">
    <property type="nucleotide sequence ID" value="XM_019666111.1"/>
</dbReference>
<feature type="compositionally biased region" description="Low complexity" evidence="1">
    <location>
        <begin position="249"/>
        <end position="286"/>
    </location>
</feature>
<dbReference type="KEGG" id="hai:109395249"/>
<dbReference type="GeneID" id="109395249"/>
<sequence>MGTGSVPRGARSSDTNELSSPSRAQVGSLTGRCLAGRAARRKRLLCVGSRGYNVSKHTAGSSGASGDREGNALGSRLHSVSAEIAAAAVALTLRSGLRPSEASVHGLHGRGSRLLREGAAAARPQPTCPLASRAGVKPRHDKLPGGNDEGPPATQNISPQPSGARRALHEPPARSRPRGPAPGADGRRVRRVRVRAPARGPSRGVCLSVRQVPGARSLAFPPHWPSRDRGARGARARHGGCGGGGGGVSFSRGRSVSQSVSQSGASSGSAARKGLRADAAAAGRSAHQLNANC</sequence>
<feature type="region of interest" description="Disordered" evidence="1">
    <location>
        <begin position="1"/>
        <end position="32"/>
    </location>
</feature>
<accession>A0A8B7T7I7</accession>
<keyword evidence="2" id="KW-1185">Reference proteome</keyword>
<evidence type="ECO:0000313" key="3">
    <source>
        <dbReference type="RefSeq" id="XP_019521656.1"/>
    </source>
</evidence>
<name>A0A8B7T7I7_HIPAR</name>
<dbReference type="AlphaFoldDB" id="A0A8B7T7I7"/>
<gene>
    <name evidence="3" type="primary">LOC109395249</name>
</gene>
<organism evidence="2 3">
    <name type="scientific">Hipposideros armiger</name>
    <name type="common">Great Himalayan leaf-nosed bat</name>
    <dbReference type="NCBI Taxonomy" id="186990"/>
    <lineage>
        <taxon>Eukaryota</taxon>
        <taxon>Metazoa</taxon>
        <taxon>Chordata</taxon>
        <taxon>Craniata</taxon>
        <taxon>Vertebrata</taxon>
        <taxon>Euteleostomi</taxon>
        <taxon>Mammalia</taxon>
        <taxon>Eutheria</taxon>
        <taxon>Laurasiatheria</taxon>
        <taxon>Chiroptera</taxon>
        <taxon>Yinpterochiroptera</taxon>
        <taxon>Rhinolophoidea</taxon>
        <taxon>Hipposideridae</taxon>
        <taxon>Hipposideros</taxon>
    </lineage>
</organism>
<feature type="region of interest" description="Disordered" evidence="1">
    <location>
        <begin position="218"/>
        <end position="293"/>
    </location>
</feature>